<proteinExistence type="predicted"/>
<evidence type="ECO:0000259" key="3">
    <source>
        <dbReference type="Pfam" id="PF13930"/>
    </source>
</evidence>
<dbReference type="GO" id="GO:0004519">
    <property type="term" value="F:endonuclease activity"/>
    <property type="evidence" value="ECO:0007669"/>
    <property type="project" value="UniProtKB-KW"/>
</dbReference>
<dbReference type="InterPro" id="IPR044929">
    <property type="entry name" value="DNA/RNA_non-sp_Endonuclease_sf"/>
</dbReference>
<dbReference type="InterPro" id="IPR025295">
    <property type="entry name" value="eCIS_core_dom"/>
</dbReference>
<accession>A0ABR6XH05</accession>
<feature type="compositionally biased region" description="Polar residues" evidence="1">
    <location>
        <begin position="1"/>
        <end position="49"/>
    </location>
</feature>
<dbReference type="Gene3D" id="3.40.570.10">
    <property type="entry name" value="Extracellular Endonuclease, subunit A"/>
    <property type="match status" value="1"/>
</dbReference>
<comment type="caution">
    <text evidence="4">The sequence shown here is derived from an EMBL/GenBank/DDBJ whole genome shotgun (WGS) entry which is preliminary data.</text>
</comment>
<keyword evidence="4" id="KW-0378">Hydrolase</keyword>
<dbReference type="Proteomes" id="UP000637632">
    <property type="component" value="Unassembled WGS sequence"/>
</dbReference>
<dbReference type="Pfam" id="PF13699">
    <property type="entry name" value="eCIS_core"/>
    <property type="match status" value="1"/>
</dbReference>
<keyword evidence="4" id="KW-0540">Nuclease</keyword>
<dbReference type="RefSeq" id="WP_190479805.1">
    <property type="nucleotide sequence ID" value="NZ_JACOFT010000004.1"/>
</dbReference>
<sequence length="521" mass="57004">MSSAAPLQQATANSHSEARNTPRQLRQNSARSASEKQNSFADSRPQTAIQRRLRETAADSPQTTQLLALQRMAAASEHANQLKAMKATASAAALQRVEDEEPLQAKFSAIQRVEEEEPLQGKFSTAQRVEEDEPLQNKLMTAQRTEDEELLQGKFAPVQRVEEDELLQGKFDTVQRQEQVAARPNNTGLPNQLKSGIESLSGMSMDHVKVHYNSSQPAQLNALAYAQGSDIHVAPGQEQHLPHEAWHVVQQAQGRVKPTMQMKGGVPVNDDVGLETEADVMGAKALSIQKKSEDGSTHGASEKTLHLDNEAQSFGFNVKELIDIKRKIDGIDGGGAVQRHKTDVVQQKSTCAGLAYVNYANLNSDGKAAYNLLDNKRANFANIDKTDGGVNAITDSQSRVISAERTISSTAAPRSSIQTTIGWLGRLEEGKTTGYDGGHLIASSLGGPGTWGNMVPQDYIENRWGDWRKYEREVKAVIAKTGSPPILKVQLGYSGDSVLPSTWDSWLDDKHGVNLNWYSMF</sequence>
<feature type="region of interest" description="Disordered" evidence="1">
    <location>
        <begin position="1"/>
        <end position="64"/>
    </location>
</feature>
<gene>
    <name evidence="4" type="ORF">H8K26_11985</name>
</gene>
<evidence type="ECO:0000259" key="2">
    <source>
        <dbReference type="Pfam" id="PF13699"/>
    </source>
</evidence>
<organism evidence="4 5">
    <name type="scientific">Undibacterium aquatile</name>
    <dbReference type="NCBI Taxonomy" id="1537398"/>
    <lineage>
        <taxon>Bacteria</taxon>
        <taxon>Pseudomonadati</taxon>
        <taxon>Pseudomonadota</taxon>
        <taxon>Betaproteobacteria</taxon>
        <taxon>Burkholderiales</taxon>
        <taxon>Oxalobacteraceae</taxon>
        <taxon>Undibacterium</taxon>
    </lineage>
</organism>
<feature type="domain" description="Type VII secretion system protein EssD-like" evidence="3">
    <location>
        <begin position="391"/>
        <end position="504"/>
    </location>
</feature>
<keyword evidence="5" id="KW-1185">Reference proteome</keyword>
<protein>
    <submittedName>
        <fullName evidence="4">DNA/RNA non-specific endonuclease</fullName>
    </submittedName>
</protein>
<evidence type="ECO:0000313" key="5">
    <source>
        <dbReference type="Proteomes" id="UP000637632"/>
    </source>
</evidence>
<feature type="domain" description="eCIS core" evidence="2">
    <location>
        <begin position="189"/>
        <end position="254"/>
    </location>
</feature>
<reference evidence="4 5" key="1">
    <citation type="submission" date="2020-08" db="EMBL/GenBank/DDBJ databases">
        <title>Novel species isolated from subtropical streams in China.</title>
        <authorList>
            <person name="Lu H."/>
        </authorList>
    </citation>
    <scope>NUCLEOTIDE SEQUENCE [LARGE SCALE GENOMIC DNA]</scope>
    <source>
        <strain evidence="4 5">CCTCC AB 2015119</strain>
    </source>
</reference>
<evidence type="ECO:0000256" key="1">
    <source>
        <dbReference type="SAM" id="MobiDB-lite"/>
    </source>
</evidence>
<dbReference type="EMBL" id="JACOFT010000004">
    <property type="protein sequence ID" value="MBC3812164.1"/>
    <property type="molecule type" value="Genomic_DNA"/>
</dbReference>
<keyword evidence="4" id="KW-0255">Endonuclease</keyword>
<name>A0ABR6XH05_9BURK</name>
<evidence type="ECO:0000313" key="4">
    <source>
        <dbReference type="EMBL" id="MBC3812164.1"/>
    </source>
</evidence>
<dbReference type="InterPro" id="IPR044927">
    <property type="entry name" value="Endonuclea_NS_2"/>
</dbReference>
<dbReference type="Pfam" id="PF13930">
    <property type="entry name" value="Endonuclea_NS_2"/>
    <property type="match status" value="1"/>
</dbReference>